<dbReference type="PANTHER" id="PTHR12835">
    <property type="entry name" value="BIOTIN PROTEIN LIGASE"/>
    <property type="match status" value="1"/>
</dbReference>
<dbReference type="NCBIfam" id="TIGR00121">
    <property type="entry name" value="birA_ligase"/>
    <property type="match status" value="1"/>
</dbReference>
<dbReference type="OrthoDB" id="9807064at2"/>
<sequence>MSTEPQSSIWPEGVDRIILDEVDSTMAEAARLAPQLKRPTWIMARHQTAARGRQGRAWHNPEGNLAATLLMRPLGGPADAALRSFMAANALFEALALHVDRTKLAVKWPNDVLLSGGKVAGILLESMGTSQGLDWLAIGVGVNLAAVPDGVQDASFPPTALSEHGELVRPEAFLDALAANFATEEAIFAELGFAKIRENWLKRAARLGEVITARTSREEITGTFESIDEAGNLILRTPKGAQVIAAADVYFS</sequence>
<accession>A0A1I6HII6</accession>
<dbReference type="AlphaFoldDB" id="A0A1I6HII6"/>
<dbReference type="InterPro" id="IPR045864">
    <property type="entry name" value="aa-tRNA-synth_II/BPL/LPL"/>
</dbReference>
<name>A0A1I6HII6_9RHOB</name>
<dbReference type="CDD" id="cd16442">
    <property type="entry name" value="BPL"/>
    <property type="match status" value="1"/>
</dbReference>
<keyword evidence="1 6" id="KW-0436">Ligase</keyword>
<dbReference type="Pfam" id="PF03099">
    <property type="entry name" value="BPL_LplA_LipB"/>
    <property type="match status" value="1"/>
</dbReference>
<dbReference type="PANTHER" id="PTHR12835:SF5">
    <property type="entry name" value="BIOTIN--PROTEIN LIGASE"/>
    <property type="match status" value="1"/>
</dbReference>
<keyword evidence="2" id="KW-0092">Biotin</keyword>
<dbReference type="Proteomes" id="UP000199658">
    <property type="component" value="Unassembled WGS sequence"/>
</dbReference>
<reference evidence="7" key="1">
    <citation type="submission" date="2016-10" db="EMBL/GenBank/DDBJ databases">
        <authorList>
            <person name="Varghese N."/>
            <person name="Submissions S."/>
        </authorList>
    </citation>
    <scope>NUCLEOTIDE SEQUENCE [LARGE SCALE GENOMIC DNA]</scope>
    <source>
        <strain evidence="7">DSM 26921</strain>
    </source>
</reference>
<dbReference type="InterPro" id="IPR004143">
    <property type="entry name" value="BPL_LPL_catalytic"/>
</dbReference>
<comment type="catalytic activity">
    <reaction evidence="4">
        <text>biotin + L-lysyl-[protein] + ATP = N(6)-biotinyl-L-lysyl-[protein] + AMP + diphosphate + H(+)</text>
        <dbReference type="Rhea" id="RHEA:11756"/>
        <dbReference type="Rhea" id="RHEA-COMP:9752"/>
        <dbReference type="Rhea" id="RHEA-COMP:10505"/>
        <dbReference type="ChEBI" id="CHEBI:15378"/>
        <dbReference type="ChEBI" id="CHEBI:29969"/>
        <dbReference type="ChEBI" id="CHEBI:30616"/>
        <dbReference type="ChEBI" id="CHEBI:33019"/>
        <dbReference type="ChEBI" id="CHEBI:57586"/>
        <dbReference type="ChEBI" id="CHEBI:83144"/>
        <dbReference type="ChEBI" id="CHEBI:456215"/>
        <dbReference type="EC" id="6.3.4.15"/>
    </reaction>
</comment>
<evidence type="ECO:0000256" key="3">
    <source>
        <dbReference type="ARBA" id="ARBA00024227"/>
    </source>
</evidence>
<dbReference type="STRING" id="670154.SAMN04488002_3047"/>
<protein>
    <recommendedName>
        <fullName evidence="3">biotin--[biotin carboxyl-carrier protein] ligase</fullName>
        <ecNumber evidence="3">6.3.4.15</ecNumber>
    </recommendedName>
</protein>
<evidence type="ECO:0000313" key="6">
    <source>
        <dbReference type="EMBL" id="SFR54208.1"/>
    </source>
</evidence>
<feature type="domain" description="BPL/LPL catalytic" evidence="5">
    <location>
        <begin position="1"/>
        <end position="189"/>
    </location>
</feature>
<evidence type="ECO:0000259" key="5">
    <source>
        <dbReference type="PROSITE" id="PS51733"/>
    </source>
</evidence>
<evidence type="ECO:0000256" key="4">
    <source>
        <dbReference type="ARBA" id="ARBA00047846"/>
    </source>
</evidence>
<keyword evidence="7" id="KW-1185">Reference proteome</keyword>
<evidence type="ECO:0000313" key="7">
    <source>
        <dbReference type="Proteomes" id="UP000199658"/>
    </source>
</evidence>
<proteinExistence type="predicted"/>
<dbReference type="GO" id="GO:0004077">
    <property type="term" value="F:biotin--[biotin carboxyl-carrier protein] ligase activity"/>
    <property type="evidence" value="ECO:0007669"/>
    <property type="project" value="UniProtKB-EC"/>
</dbReference>
<gene>
    <name evidence="6" type="ORF">SAMN04488002_3047</name>
</gene>
<dbReference type="Gene3D" id="3.30.930.10">
    <property type="entry name" value="Bira Bifunctional Protein, Domain 2"/>
    <property type="match status" value="1"/>
</dbReference>
<organism evidence="6 7">
    <name type="scientific">Litoreibacter janthinus</name>
    <dbReference type="NCBI Taxonomy" id="670154"/>
    <lineage>
        <taxon>Bacteria</taxon>
        <taxon>Pseudomonadati</taxon>
        <taxon>Pseudomonadota</taxon>
        <taxon>Alphaproteobacteria</taxon>
        <taxon>Rhodobacterales</taxon>
        <taxon>Roseobacteraceae</taxon>
        <taxon>Litoreibacter</taxon>
    </lineage>
</organism>
<dbReference type="EMBL" id="FOYO01000001">
    <property type="protein sequence ID" value="SFR54208.1"/>
    <property type="molecule type" value="Genomic_DNA"/>
</dbReference>
<dbReference type="EC" id="6.3.4.15" evidence="3"/>
<dbReference type="SUPFAM" id="SSF55681">
    <property type="entry name" value="Class II aaRS and biotin synthetases"/>
    <property type="match status" value="1"/>
</dbReference>
<evidence type="ECO:0000256" key="2">
    <source>
        <dbReference type="ARBA" id="ARBA00023267"/>
    </source>
</evidence>
<dbReference type="Gene3D" id="2.30.30.100">
    <property type="match status" value="1"/>
</dbReference>
<dbReference type="GO" id="GO:0005737">
    <property type="term" value="C:cytoplasm"/>
    <property type="evidence" value="ECO:0007669"/>
    <property type="project" value="TreeGrafter"/>
</dbReference>
<dbReference type="PROSITE" id="PS51733">
    <property type="entry name" value="BPL_LPL_CATALYTIC"/>
    <property type="match status" value="1"/>
</dbReference>
<dbReference type="InterPro" id="IPR003142">
    <property type="entry name" value="BPL_C"/>
</dbReference>
<evidence type="ECO:0000256" key="1">
    <source>
        <dbReference type="ARBA" id="ARBA00022598"/>
    </source>
</evidence>
<dbReference type="RefSeq" id="WP_090220341.1">
    <property type="nucleotide sequence ID" value="NZ_FOYO01000001.1"/>
</dbReference>
<dbReference type="InterPro" id="IPR004408">
    <property type="entry name" value="Biotin_CoA_COase_ligase"/>
</dbReference>
<dbReference type="Pfam" id="PF02237">
    <property type="entry name" value="BPL_C"/>
    <property type="match status" value="1"/>
</dbReference>